<dbReference type="Gene3D" id="3.90.76.10">
    <property type="entry name" value="Dipeptide-binding Protein, Domain 1"/>
    <property type="match status" value="1"/>
</dbReference>
<reference evidence="8 9" key="1">
    <citation type="journal article" date="2005" name="Nucleic Acids Res.">
        <title>Genomic blueprint of Hahella chejuensis, a marine microbe producing an algicidal agent.</title>
        <authorList>
            <person name="Jeong H."/>
            <person name="Yim J.H."/>
            <person name="Lee C."/>
            <person name="Choi S.-H."/>
            <person name="Park Y.K."/>
            <person name="Yoon S.H."/>
            <person name="Hur C.-G."/>
            <person name="Kang H.-Y."/>
            <person name="Kim D."/>
            <person name="Lee H.H."/>
            <person name="Park K.H."/>
            <person name="Park S.-H."/>
            <person name="Park H.-S."/>
            <person name="Lee H.K."/>
            <person name="Oh T.K."/>
            <person name="Kim J.F."/>
        </authorList>
    </citation>
    <scope>NUCLEOTIDE SEQUENCE [LARGE SCALE GENOMIC DNA]</scope>
    <source>
        <strain evidence="8 9">KCTC 2396</strain>
    </source>
</reference>
<dbReference type="GO" id="GO:0015833">
    <property type="term" value="P:peptide transport"/>
    <property type="evidence" value="ECO:0007669"/>
    <property type="project" value="TreeGrafter"/>
</dbReference>
<dbReference type="KEGG" id="hch:HCH_01127"/>
<gene>
    <name evidence="8" type="ordered locus">HCH_01127</name>
</gene>
<keyword evidence="4 6" id="KW-0732">Signal</keyword>
<comment type="subcellular location">
    <subcellularLocation>
        <location evidence="1">Cell envelope</location>
    </subcellularLocation>
</comment>
<accession>Q2SMW9</accession>
<feature type="signal peptide" evidence="6">
    <location>
        <begin position="1"/>
        <end position="21"/>
    </location>
</feature>
<dbReference type="InterPro" id="IPR000914">
    <property type="entry name" value="SBP_5_dom"/>
</dbReference>
<dbReference type="Gene3D" id="3.10.105.10">
    <property type="entry name" value="Dipeptide-binding Protein, Domain 3"/>
    <property type="match status" value="1"/>
</dbReference>
<dbReference type="InterPro" id="IPR030678">
    <property type="entry name" value="Peptide/Ni-bd"/>
</dbReference>
<dbReference type="InterPro" id="IPR039424">
    <property type="entry name" value="SBP_5"/>
</dbReference>
<dbReference type="GO" id="GO:1904680">
    <property type="term" value="F:peptide transmembrane transporter activity"/>
    <property type="evidence" value="ECO:0007669"/>
    <property type="project" value="TreeGrafter"/>
</dbReference>
<evidence type="ECO:0000256" key="3">
    <source>
        <dbReference type="ARBA" id="ARBA00022448"/>
    </source>
</evidence>
<dbReference type="Proteomes" id="UP000000238">
    <property type="component" value="Chromosome"/>
</dbReference>
<dbReference type="STRING" id="349521.HCH_01127"/>
<comment type="similarity">
    <text evidence="2">Belongs to the bacterial solute-binding protein 5 family.</text>
</comment>
<dbReference type="Gene3D" id="3.40.190.10">
    <property type="entry name" value="Periplasmic binding protein-like II"/>
    <property type="match status" value="1"/>
</dbReference>
<evidence type="ECO:0000313" key="9">
    <source>
        <dbReference type="Proteomes" id="UP000000238"/>
    </source>
</evidence>
<dbReference type="GO" id="GO:0043190">
    <property type="term" value="C:ATP-binding cassette (ABC) transporter complex"/>
    <property type="evidence" value="ECO:0007669"/>
    <property type="project" value="InterPro"/>
</dbReference>
<dbReference type="GO" id="GO:0030288">
    <property type="term" value="C:outer membrane-bounded periplasmic space"/>
    <property type="evidence" value="ECO:0007669"/>
    <property type="project" value="TreeGrafter"/>
</dbReference>
<evidence type="ECO:0000256" key="6">
    <source>
        <dbReference type="SAM" id="SignalP"/>
    </source>
</evidence>
<dbReference type="PIRSF" id="PIRSF002741">
    <property type="entry name" value="MppA"/>
    <property type="match status" value="1"/>
</dbReference>
<organism evidence="8 9">
    <name type="scientific">Hahella chejuensis (strain KCTC 2396)</name>
    <dbReference type="NCBI Taxonomy" id="349521"/>
    <lineage>
        <taxon>Bacteria</taxon>
        <taxon>Pseudomonadati</taxon>
        <taxon>Pseudomonadota</taxon>
        <taxon>Gammaproteobacteria</taxon>
        <taxon>Oceanospirillales</taxon>
        <taxon>Hahellaceae</taxon>
        <taxon>Hahella</taxon>
    </lineage>
</organism>
<keyword evidence="9" id="KW-1185">Reference proteome</keyword>
<evidence type="ECO:0000313" key="8">
    <source>
        <dbReference type="EMBL" id="ABC28005.1"/>
    </source>
</evidence>
<protein>
    <submittedName>
        <fullName evidence="8">ABC-type oligopeptide transport system, periplasmic component</fullName>
    </submittedName>
</protein>
<feature type="domain" description="Solute-binding protein family 5" evidence="7">
    <location>
        <begin position="115"/>
        <end position="496"/>
    </location>
</feature>
<dbReference type="HOGENOM" id="CLU_017028_0_3_6"/>
<keyword evidence="3" id="KW-0813">Transport</keyword>
<evidence type="ECO:0000256" key="1">
    <source>
        <dbReference type="ARBA" id="ARBA00004196"/>
    </source>
</evidence>
<feature type="chain" id="PRO_5004215667" evidence="6">
    <location>
        <begin position="22"/>
        <end position="573"/>
    </location>
</feature>
<dbReference type="CDD" id="cd08504">
    <property type="entry name" value="PBP2_OppA"/>
    <property type="match status" value="1"/>
</dbReference>
<dbReference type="Pfam" id="PF00496">
    <property type="entry name" value="SBP_bac_5"/>
    <property type="match status" value="1"/>
</dbReference>
<dbReference type="OrthoDB" id="9801912at2"/>
<dbReference type="FunFam" id="3.10.105.10:FF:000001">
    <property type="entry name" value="Oligopeptide ABC transporter, oligopeptide-binding protein"/>
    <property type="match status" value="1"/>
</dbReference>
<evidence type="ECO:0000259" key="7">
    <source>
        <dbReference type="Pfam" id="PF00496"/>
    </source>
</evidence>
<dbReference type="FunFam" id="3.90.76.10:FF:000001">
    <property type="entry name" value="Oligopeptide ABC transporter substrate-binding protein"/>
    <property type="match status" value="1"/>
</dbReference>
<dbReference type="PROSITE" id="PS51257">
    <property type="entry name" value="PROKAR_LIPOPROTEIN"/>
    <property type="match status" value="1"/>
</dbReference>
<dbReference type="RefSeq" id="WP_011395080.1">
    <property type="nucleotide sequence ID" value="NC_007645.1"/>
</dbReference>
<dbReference type="eggNOG" id="COG4166">
    <property type="taxonomic scope" value="Bacteria"/>
</dbReference>
<dbReference type="PANTHER" id="PTHR30290">
    <property type="entry name" value="PERIPLASMIC BINDING COMPONENT OF ABC TRANSPORTER"/>
    <property type="match status" value="1"/>
</dbReference>
<dbReference type="AlphaFoldDB" id="Q2SMW9"/>
<evidence type="ECO:0000256" key="2">
    <source>
        <dbReference type="ARBA" id="ARBA00005695"/>
    </source>
</evidence>
<name>Q2SMW9_HAHCH</name>
<proteinExistence type="inferred from homology"/>
<feature type="region of interest" description="Disordered" evidence="5">
    <location>
        <begin position="24"/>
        <end position="68"/>
    </location>
</feature>
<dbReference type="SUPFAM" id="SSF53850">
    <property type="entry name" value="Periplasmic binding protein-like II"/>
    <property type="match status" value="1"/>
</dbReference>
<sequence>MKTLHLFAGATMLAAAFTLSGCGGSGDEPVSVAPKAEAAQVSQMETRSGAKQPGSKSTRMHPVTGEPLSAEQVLIRGNGSEPGSIDPQLVDDSVGGAIVNDLFEGLTSSGPDGQLTPGVAESWSASEDFKTWTFKLRQNAKWSDGEPVTANDFVYSWRRAVNPEVGSNYAYYMEVAGVANSTAIVNGEKPITDLGVQALDDYTLQVSLEVPVTYLPIMVSHYTTYPSPQRVVEKYKGDWTKPGNIVSNGAYKLKEWSVGEKMVAVRNENYWGNADTIVNEVVYLPIDDTIAEMQRFEAGEMHHTNTVPVSQMERIKKDMNDELISVPKLATYMYQFNLQEKPFDDVRVRKALSYAIDRDIIVKYITKGGQTPAYSITPPEVNGFHYVAPEISKLTQAERDAEAIRLLNEAGYNKDNPLVFDLVYNTSEGHKSIAVAISQMWKEKLGAIVTPTNMEWKTFLTEKAAGNFKVARYGWNGDYNEASTFLTLMLSNSGNNDGKWNNAEFDKLLADARNSTDPAPFYEKAEQILSAEMPVAPIYFYRGLRMVSPQLGGYATNNPLDIAYAKDMYIKAQ</sequence>
<evidence type="ECO:0000256" key="5">
    <source>
        <dbReference type="SAM" id="MobiDB-lite"/>
    </source>
</evidence>
<dbReference type="PANTHER" id="PTHR30290:SF10">
    <property type="entry name" value="PERIPLASMIC OLIGOPEPTIDE-BINDING PROTEIN-RELATED"/>
    <property type="match status" value="1"/>
</dbReference>
<evidence type="ECO:0000256" key="4">
    <source>
        <dbReference type="ARBA" id="ARBA00022729"/>
    </source>
</evidence>
<dbReference type="EMBL" id="CP000155">
    <property type="protein sequence ID" value="ABC28005.1"/>
    <property type="molecule type" value="Genomic_DNA"/>
</dbReference>